<keyword evidence="2" id="KW-1185">Reference proteome</keyword>
<sequence length="467" mass="51474">MPTVHVRVTAADTGEALPVRLRLVRTDGRECVPLGYYADFPTQRHEDVGGRVRVGHERWYYIDGSCEIPLPGGEPLRLQVAAGPDYQPRDEMLTLGTGQLTLRLVLHRRWNHRSAGWMALDLRCHDITPHLALLEAAAEGLDVVQLLARRISFLSQDGHTYDIIPHLAAFSGQHPLLSRPQSQVYVNTLNEHPVLGRLALLHAHRPIFPLVFGEDAGDDWSLGDWCDQCHRKGGLTVWVDAFEATTLAGLRGGDALLSALLGQLDAIEVSAQPRHTPLMPWVYHLWNAGVLLPLIGTSAKESNRQVLGQVRTYAYAPDGDWVAAIKTRQCCVSDGPLLRLQQDGDRICAWTEPREEHAVVELVADGEVIARGAGQATAAVPAASWVAARLGGHRVGHTAPIPLRAEFSRRESAAAYLRPLIERTREWIVSHGRFSQPQRRQALLDRVAAALARLEQPPSFTSPTPTG</sequence>
<name>A0A7V8VGQ0_9BACT</name>
<evidence type="ECO:0000313" key="1">
    <source>
        <dbReference type="EMBL" id="MBA2227487.1"/>
    </source>
</evidence>
<protein>
    <submittedName>
        <fullName evidence="1">Uncharacterized protein</fullName>
    </submittedName>
</protein>
<dbReference type="Proteomes" id="UP000542342">
    <property type="component" value="Unassembled WGS sequence"/>
</dbReference>
<dbReference type="EMBL" id="JACEFB010000014">
    <property type="protein sequence ID" value="MBA2227487.1"/>
    <property type="molecule type" value="Genomic_DNA"/>
</dbReference>
<dbReference type="AlphaFoldDB" id="A0A7V8VGQ0"/>
<reference evidence="1 2" key="1">
    <citation type="submission" date="2020-07" db="EMBL/GenBank/DDBJ databases">
        <title>Thermogemmata thermophila gen. nov., sp. nov., a novel moderate thermophilic planctomycete from a Kamchatka hot spring.</title>
        <authorList>
            <person name="Elcheninov A.G."/>
            <person name="Podosokorskaya O.A."/>
            <person name="Kovaleva O.L."/>
            <person name="Novikov A."/>
            <person name="Bonch-Osmolovskaya E.A."/>
            <person name="Toshchakov S.V."/>
            <person name="Kublanov I.V."/>
        </authorList>
    </citation>
    <scope>NUCLEOTIDE SEQUENCE [LARGE SCALE GENOMIC DNA]</scope>
    <source>
        <strain evidence="1 2">2918</strain>
    </source>
</reference>
<comment type="caution">
    <text evidence="1">The sequence shown here is derived from an EMBL/GenBank/DDBJ whole genome shotgun (WGS) entry which is preliminary data.</text>
</comment>
<proteinExistence type="predicted"/>
<accession>A0A7V8VGQ0</accession>
<dbReference type="RefSeq" id="WP_194539348.1">
    <property type="nucleotide sequence ID" value="NZ_JACEFB010000014.1"/>
</dbReference>
<organism evidence="1 2">
    <name type="scientific">Thermogemmata fonticola</name>
    <dbReference type="NCBI Taxonomy" id="2755323"/>
    <lineage>
        <taxon>Bacteria</taxon>
        <taxon>Pseudomonadati</taxon>
        <taxon>Planctomycetota</taxon>
        <taxon>Planctomycetia</taxon>
        <taxon>Gemmatales</taxon>
        <taxon>Gemmataceae</taxon>
        <taxon>Thermogemmata</taxon>
    </lineage>
</organism>
<gene>
    <name evidence="1" type="ORF">H0921_15110</name>
</gene>
<evidence type="ECO:0000313" key="2">
    <source>
        <dbReference type="Proteomes" id="UP000542342"/>
    </source>
</evidence>